<keyword evidence="5" id="KW-1185">Reference proteome</keyword>
<dbReference type="PANTHER" id="PTHR43479">
    <property type="entry name" value="ACREF/ENVCD OPERON REPRESSOR-RELATED"/>
    <property type="match status" value="1"/>
</dbReference>
<dbReference type="InterPro" id="IPR001647">
    <property type="entry name" value="HTH_TetR"/>
</dbReference>
<dbReference type="GO" id="GO:0003677">
    <property type="term" value="F:DNA binding"/>
    <property type="evidence" value="ECO:0007669"/>
    <property type="project" value="UniProtKB-UniRule"/>
</dbReference>
<accession>A0A098ME58</accession>
<dbReference type="InterPro" id="IPR039532">
    <property type="entry name" value="TetR_C_Firmicutes"/>
</dbReference>
<dbReference type="STRING" id="268407.PWYN_11085"/>
<evidence type="ECO:0000256" key="1">
    <source>
        <dbReference type="ARBA" id="ARBA00023125"/>
    </source>
</evidence>
<feature type="DNA-binding region" description="H-T-H motif" evidence="2">
    <location>
        <begin position="29"/>
        <end position="48"/>
    </location>
</feature>
<dbReference type="InterPro" id="IPR009057">
    <property type="entry name" value="Homeodomain-like_sf"/>
</dbReference>
<dbReference type="Pfam" id="PF00440">
    <property type="entry name" value="TetR_N"/>
    <property type="match status" value="1"/>
</dbReference>
<dbReference type="Gene3D" id="1.10.357.10">
    <property type="entry name" value="Tetracycline Repressor, domain 2"/>
    <property type="match status" value="1"/>
</dbReference>
<dbReference type="InterPro" id="IPR050624">
    <property type="entry name" value="HTH-type_Tx_Regulator"/>
</dbReference>
<evidence type="ECO:0000259" key="3">
    <source>
        <dbReference type="PROSITE" id="PS50977"/>
    </source>
</evidence>
<evidence type="ECO:0000313" key="5">
    <source>
        <dbReference type="Proteomes" id="UP000029734"/>
    </source>
</evidence>
<comment type="caution">
    <text evidence="4">The sequence shown here is derived from an EMBL/GenBank/DDBJ whole genome shotgun (WGS) entry which is preliminary data.</text>
</comment>
<reference evidence="4 5" key="2">
    <citation type="submission" date="2014-10" db="EMBL/GenBank/DDBJ databases">
        <title>Comparative genomics of the Paenibacillus odorifer group.</title>
        <authorList>
            <person name="Tsai Y.-C."/>
            <person name="Martin N."/>
            <person name="Korlach J."/>
            <person name="Wiedmann M."/>
        </authorList>
    </citation>
    <scope>NUCLEOTIDE SEQUENCE [LARGE SCALE GENOMIC DNA]</scope>
    <source>
        <strain evidence="4 5">DSM 18334</strain>
    </source>
</reference>
<dbReference type="PANTHER" id="PTHR43479:SF7">
    <property type="entry name" value="TETR-FAMILY TRANSCRIPTIONAL REGULATOR"/>
    <property type="match status" value="1"/>
</dbReference>
<dbReference type="RefSeq" id="WP_036651269.1">
    <property type="nucleotide sequence ID" value="NZ_JQCR01000002.1"/>
</dbReference>
<organism evidence="4 5">
    <name type="scientific">Paenibacillus wynnii</name>
    <dbReference type="NCBI Taxonomy" id="268407"/>
    <lineage>
        <taxon>Bacteria</taxon>
        <taxon>Bacillati</taxon>
        <taxon>Bacillota</taxon>
        <taxon>Bacilli</taxon>
        <taxon>Bacillales</taxon>
        <taxon>Paenibacillaceae</taxon>
        <taxon>Paenibacillus</taxon>
    </lineage>
</organism>
<proteinExistence type="predicted"/>
<protein>
    <submittedName>
        <fullName evidence="4">TetR family transcriptional regulator</fullName>
    </submittedName>
</protein>
<keyword evidence="1 2" id="KW-0238">DNA-binding</keyword>
<dbReference type="SUPFAM" id="SSF46689">
    <property type="entry name" value="Homeodomain-like"/>
    <property type="match status" value="1"/>
</dbReference>
<dbReference type="PROSITE" id="PS50977">
    <property type="entry name" value="HTH_TETR_2"/>
    <property type="match status" value="1"/>
</dbReference>
<dbReference type="OrthoDB" id="9810250at2"/>
<dbReference type="Proteomes" id="UP000029734">
    <property type="component" value="Unassembled WGS sequence"/>
</dbReference>
<dbReference type="Pfam" id="PF14278">
    <property type="entry name" value="TetR_C_8"/>
    <property type="match status" value="1"/>
</dbReference>
<evidence type="ECO:0000256" key="2">
    <source>
        <dbReference type="PROSITE-ProRule" id="PRU00335"/>
    </source>
</evidence>
<gene>
    <name evidence="4" type="ORF">PWYN_11085</name>
</gene>
<evidence type="ECO:0000313" key="4">
    <source>
        <dbReference type="EMBL" id="KGE19822.1"/>
    </source>
</evidence>
<name>A0A098ME58_9BACL</name>
<sequence length="182" mass="21256">MDRRIQKTRNAINEAFIGLMAEKNFEQITINEIADRADVHRGTVYLHYVDKHDLLEKCIEMHLNQLFQNQCPPGGDTEHFSSKDSMLHMFEYLEQHAFFYSTILTNKGIPAFRKRLLDMAKNSLSEQINKSGSNQNIQNEVLIQFLASAGVGVIEWWITNSMPYPAKDMVEEFWQLLERFQL</sequence>
<dbReference type="EMBL" id="JQCR01000002">
    <property type="protein sequence ID" value="KGE19822.1"/>
    <property type="molecule type" value="Genomic_DNA"/>
</dbReference>
<reference evidence="4 5" key="1">
    <citation type="submission" date="2014-08" db="EMBL/GenBank/DDBJ databases">
        <authorList>
            <person name="den Bakker H.C."/>
        </authorList>
    </citation>
    <scope>NUCLEOTIDE SEQUENCE [LARGE SCALE GENOMIC DNA]</scope>
    <source>
        <strain evidence="4 5">DSM 18334</strain>
    </source>
</reference>
<dbReference type="AlphaFoldDB" id="A0A098ME58"/>
<feature type="domain" description="HTH tetR-type" evidence="3">
    <location>
        <begin position="6"/>
        <end position="66"/>
    </location>
</feature>
<dbReference type="eggNOG" id="COG1309">
    <property type="taxonomic scope" value="Bacteria"/>
</dbReference>